<keyword evidence="4" id="KW-1185">Reference proteome</keyword>
<dbReference type="NCBIfam" id="TIGR04088">
    <property type="entry name" value="cognate_SipW"/>
    <property type="match status" value="1"/>
</dbReference>
<dbReference type="AlphaFoldDB" id="A0A3N0AEQ8"/>
<feature type="compositionally biased region" description="Polar residues" evidence="1">
    <location>
        <begin position="27"/>
        <end position="38"/>
    </location>
</feature>
<feature type="transmembrane region" description="Helical" evidence="2">
    <location>
        <begin position="115"/>
        <end position="135"/>
    </location>
</feature>
<feature type="compositionally biased region" description="Basic and acidic residues" evidence="1">
    <location>
        <begin position="154"/>
        <end position="170"/>
    </location>
</feature>
<gene>
    <name evidence="3" type="ORF">DMP07_05250</name>
</gene>
<name>A0A3N0AEQ8_9ACTN</name>
<feature type="compositionally biased region" description="Basic and acidic residues" evidence="1">
    <location>
        <begin position="60"/>
        <end position="71"/>
    </location>
</feature>
<protein>
    <submittedName>
        <fullName evidence="3">Uncharacterized protein</fullName>
    </submittedName>
</protein>
<sequence length="371" mass="40239">MEPLASRRPLCSRPAPTTGAAWLRSLPRTTDASTSNPRTRMRPSFPLPASMRRMRVPKATRADQADDDKPSRTKRLSHEATSIECDVDKRMLVQAARKGEDMDTSQNTGKKRTTLIVALVACLVLAVGAGVFAWFSAQDTKTNTFVSGTGITDPDVKPDPNRPTDPHPDPDNNPNTDGKIVETEWNENSPLAPGSITPKNPNMGIGGDSMPAYVFAMVENTLPADAYFVLGKGWKPVEGYVTEYKTTITVAPDQTVIDKHPSITDPDAKLYKSGLFVYVGETSDWAMLAPTVDPAGNKANYTGELFDKVYTSSTFDKGQVTGDKNTIKVSAYFAAASGDGEYTGENKNQLKEESKKEILASVKAWAANVKA</sequence>
<dbReference type="EMBL" id="QICB01000003">
    <property type="protein sequence ID" value="RNL19781.1"/>
    <property type="molecule type" value="Genomic_DNA"/>
</dbReference>
<evidence type="ECO:0000256" key="2">
    <source>
        <dbReference type="SAM" id="Phobius"/>
    </source>
</evidence>
<proteinExistence type="predicted"/>
<comment type="caution">
    <text evidence="3">The sequence shown here is derived from an EMBL/GenBank/DDBJ whole genome shotgun (WGS) entry which is preliminary data.</text>
</comment>
<dbReference type="Proteomes" id="UP000267368">
    <property type="component" value="Unassembled WGS sequence"/>
</dbReference>
<keyword evidence="2" id="KW-0472">Membrane</keyword>
<evidence type="ECO:0000256" key="1">
    <source>
        <dbReference type="SAM" id="MobiDB-lite"/>
    </source>
</evidence>
<evidence type="ECO:0000313" key="4">
    <source>
        <dbReference type="Proteomes" id="UP000267368"/>
    </source>
</evidence>
<reference evidence="4" key="1">
    <citation type="submission" date="2018-05" db="EMBL/GenBank/DDBJ databases">
        <title>Genome Sequencing of selected type strains of the family Eggerthellaceae.</title>
        <authorList>
            <person name="Danylec N."/>
            <person name="Stoll D.A."/>
            <person name="Doetsch A."/>
            <person name="Huch M."/>
        </authorList>
    </citation>
    <scope>NUCLEOTIDE SEQUENCE [LARGE SCALE GENOMIC DNA]</scope>
    <source>
        <strain evidence="4">DSM 17537</strain>
    </source>
</reference>
<accession>A0A3N0AEQ8</accession>
<feature type="region of interest" description="Disordered" evidence="1">
    <location>
        <begin position="1"/>
        <end position="80"/>
    </location>
</feature>
<keyword evidence="2" id="KW-0812">Transmembrane</keyword>
<keyword evidence="2" id="KW-1133">Transmembrane helix</keyword>
<organism evidence="3 4">
    <name type="scientific">Slackia faecicanis</name>
    <dbReference type="NCBI Taxonomy" id="255723"/>
    <lineage>
        <taxon>Bacteria</taxon>
        <taxon>Bacillati</taxon>
        <taxon>Actinomycetota</taxon>
        <taxon>Coriobacteriia</taxon>
        <taxon>Eggerthellales</taxon>
        <taxon>Eggerthellaceae</taxon>
        <taxon>Slackia</taxon>
    </lineage>
</organism>
<dbReference type="InterPro" id="IPR023833">
    <property type="entry name" value="Signal_pept_SipW-depend-type"/>
</dbReference>
<feature type="region of interest" description="Disordered" evidence="1">
    <location>
        <begin position="145"/>
        <end position="180"/>
    </location>
</feature>
<evidence type="ECO:0000313" key="3">
    <source>
        <dbReference type="EMBL" id="RNL19781.1"/>
    </source>
</evidence>